<feature type="region of interest" description="Disordered" evidence="1">
    <location>
        <begin position="172"/>
        <end position="203"/>
    </location>
</feature>
<sequence>MNVLMKYWGKLDRFVIYLVNRHRYLGHMTTSIVESLHGQIKRFLWSSKADFNTIIDRFNEFWKYQIENIRNLQAIQIHKLSTFHLKALYLPIREQVSSYALKILKDKHRAVELKPNRDLLIGRNSCICEKAVAWGLPCRYLIHTRLFHNRTLSLDDFDPHWHREAPKPGADVPFEPLIIRGKGRPRGSLNLDKTRSNRRDPSSHEIAASLEALEARLPSSTAPAKLETPQLTGLAYIKQVGDTFEPGTQAPRKAQQARCQTPPDEEVKPSGELELLQDTEHETLTDFDIMIISQQYDVRKEEEEEEESDNWNAIDKQLQSQETQEEIICALTTSEFIG</sequence>
<feature type="region of interest" description="Disordered" evidence="1">
    <location>
        <begin position="299"/>
        <end position="319"/>
    </location>
</feature>
<organism evidence="2">
    <name type="scientific">Bionectria ochroleuca</name>
    <name type="common">Gliocladium roseum</name>
    <dbReference type="NCBI Taxonomy" id="29856"/>
    <lineage>
        <taxon>Eukaryota</taxon>
        <taxon>Fungi</taxon>
        <taxon>Dikarya</taxon>
        <taxon>Ascomycota</taxon>
        <taxon>Pezizomycotina</taxon>
        <taxon>Sordariomycetes</taxon>
        <taxon>Hypocreomycetidae</taxon>
        <taxon>Hypocreales</taxon>
        <taxon>Bionectriaceae</taxon>
        <taxon>Clonostachys</taxon>
    </lineage>
</organism>
<dbReference type="EMBL" id="CDPU01000079">
    <property type="protein sequence ID" value="CEO56941.1"/>
    <property type="molecule type" value="Genomic_DNA"/>
</dbReference>
<gene>
    <name evidence="2" type="ORF">BN869_000012999_1</name>
</gene>
<accession>A0A0B7KQ70</accession>
<name>A0A0B7KQ70_BIOOC</name>
<dbReference type="AlphaFoldDB" id="A0A0B7KQ70"/>
<evidence type="ECO:0008006" key="3">
    <source>
        <dbReference type="Google" id="ProtNLM"/>
    </source>
</evidence>
<evidence type="ECO:0000313" key="2">
    <source>
        <dbReference type="EMBL" id="CEO56941.1"/>
    </source>
</evidence>
<reference evidence="2" key="1">
    <citation type="submission" date="2015-01" db="EMBL/GenBank/DDBJ databases">
        <authorList>
            <person name="Durling Mikael"/>
        </authorList>
    </citation>
    <scope>NUCLEOTIDE SEQUENCE</scope>
</reference>
<evidence type="ECO:0000256" key="1">
    <source>
        <dbReference type="SAM" id="MobiDB-lite"/>
    </source>
</evidence>
<proteinExistence type="predicted"/>
<protein>
    <recommendedName>
        <fullName evidence="3">SWIM-type domain-containing protein</fullName>
    </recommendedName>
</protein>
<feature type="compositionally biased region" description="Basic and acidic residues" evidence="1">
    <location>
        <begin position="192"/>
        <end position="203"/>
    </location>
</feature>